<feature type="region of interest" description="Disordered" evidence="1">
    <location>
        <begin position="1"/>
        <end position="21"/>
    </location>
</feature>
<dbReference type="RefSeq" id="WP_395118131.1">
    <property type="nucleotide sequence ID" value="NZ_JBIMSN010000190.1"/>
</dbReference>
<proteinExistence type="predicted"/>
<organism evidence="2 4">
    <name type="scientific">Antrihabitans spumae</name>
    <dbReference type="NCBI Taxonomy" id="3373370"/>
    <lineage>
        <taxon>Bacteria</taxon>
        <taxon>Bacillati</taxon>
        <taxon>Actinomycetota</taxon>
        <taxon>Actinomycetes</taxon>
        <taxon>Mycobacteriales</taxon>
        <taxon>Nocardiaceae</taxon>
        <taxon>Antrihabitans</taxon>
    </lineage>
</organism>
<protein>
    <submittedName>
        <fullName evidence="2">Uncharacterized protein</fullName>
    </submittedName>
</protein>
<sequence>MAREHKGKRGHINTRAPLTHHKTYQARADDLGLDLGDYSVLVMARAHGLPVPDYIARRVDTDKLLRHDEQYALALTPDGELAEAIGA</sequence>
<dbReference type="EMBL" id="JBIMSN010000190">
    <property type="protein sequence ID" value="MFH5232990.1"/>
    <property type="molecule type" value="Genomic_DNA"/>
</dbReference>
<dbReference type="Proteomes" id="UP001609219">
    <property type="component" value="Unassembled WGS sequence"/>
</dbReference>
<evidence type="ECO:0000313" key="4">
    <source>
        <dbReference type="Proteomes" id="UP001609175"/>
    </source>
</evidence>
<accession>A0ABW7JVF7</accession>
<reference evidence="4 5" key="1">
    <citation type="submission" date="2024-10" db="EMBL/GenBank/DDBJ databases">
        <authorList>
            <person name="Riesco R."/>
        </authorList>
    </citation>
    <scope>NUCLEOTIDE SEQUENCE [LARGE SCALE GENOMIC DNA]</scope>
    <source>
        <strain evidence="2 4">NCIMB 15449</strain>
        <strain evidence="3 5">NCIMB 15450</strain>
    </source>
</reference>
<dbReference type="EMBL" id="JBIMSO010000127">
    <property type="protein sequence ID" value="MFH5211552.1"/>
    <property type="molecule type" value="Genomic_DNA"/>
</dbReference>
<dbReference type="Proteomes" id="UP001609175">
    <property type="component" value="Unassembled WGS sequence"/>
</dbReference>
<keyword evidence="5" id="KW-1185">Reference proteome</keyword>
<evidence type="ECO:0000313" key="5">
    <source>
        <dbReference type="Proteomes" id="UP001609219"/>
    </source>
</evidence>
<evidence type="ECO:0000256" key="1">
    <source>
        <dbReference type="SAM" id="MobiDB-lite"/>
    </source>
</evidence>
<evidence type="ECO:0000313" key="2">
    <source>
        <dbReference type="EMBL" id="MFH5211552.1"/>
    </source>
</evidence>
<evidence type="ECO:0000313" key="3">
    <source>
        <dbReference type="EMBL" id="MFH5232990.1"/>
    </source>
</evidence>
<gene>
    <name evidence="2" type="ORF">ACHIPZ_25605</name>
    <name evidence="3" type="ORF">ACHIRB_31150</name>
</gene>
<comment type="caution">
    <text evidence="2">The sequence shown here is derived from an EMBL/GenBank/DDBJ whole genome shotgun (WGS) entry which is preliminary data.</text>
</comment>
<name>A0ABW7JVF7_9NOCA</name>